<keyword evidence="4" id="KW-0641">Proline biosynthesis</keyword>
<accession>A0A2H1L0V9</accession>
<dbReference type="UniPathway" id="UPA00098">
    <property type="reaction ID" value="UER00361"/>
</dbReference>
<dbReference type="SUPFAM" id="SSF51735">
    <property type="entry name" value="NAD(P)-binding Rossmann-fold domains"/>
    <property type="match status" value="1"/>
</dbReference>
<dbReference type="Gene3D" id="1.10.3730.10">
    <property type="entry name" value="ProC C-terminal domain-like"/>
    <property type="match status" value="1"/>
</dbReference>
<evidence type="ECO:0000256" key="4">
    <source>
        <dbReference type="HAMAP-Rule" id="MF_01925"/>
    </source>
</evidence>
<comment type="catalytic activity">
    <reaction evidence="4">
        <text>L-proline + NAD(+) = (S)-1-pyrroline-5-carboxylate + NADH + 2 H(+)</text>
        <dbReference type="Rhea" id="RHEA:14105"/>
        <dbReference type="ChEBI" id="CHEBI:15378"/>
        <dbReference type="ChEBI" id="CHEBI:17388"/>
        <dbReference type="ChEBI" id="CHEBI:57540"/>
        <dbReference type="ChEBI" id="CHEBI:57945"/>
        <dbReference type="ChEBI" id="CHEBI:60039"/>
        <dbReference type="EC" id="1.5.1.2"/>
    </reaction>
</comment>
<dbReference type="EMBL" id="FXZM01000001">
    <property type="protein sequence ID" value="SMY10546.1"/>
    <property type="molecule type" value="Genomic_DNA"/>
</dbReference>
<keyword evidence="10" id="KW-1185">Reference proteome</keyword>
<dbReference type="Proteomes" id="UP000234462">
    <property type="component" value="Unassembled WGS sequence"/>
</dbReference>
<gene>
    <name evidence="4" type="primary">proC</name>
    <name evidence="9" type="ORF">BJEO58_00116</name>
</gene>
<comment type="pathway">
    <text evidence="4">Amino-acid biosynthesis; L-proline biosynthesis; L-proline from L-glutamate 5-semialdehyde: step 1/1.</text>
</comment>
<evidence type="ECO:0000259" key="7">
    <source>
        <dbReference type="Pfam" id="PF03807"/>
    </source>
</evidence>
<comment type="function">
    <text evidence="4">Catalyzes the reduction of 1-pyrroline-5-carboxylate (PCA) to L-proline.</text>
</comment>
<dbReference type="InterPro" id="IPR029036">
    <property type="entry name" value="P5CR_dimer"/>
</dbReference>
<evidence type="ECO:0000259" key="8">
    <source>
        <dbReference type="Pfam" id="PF14748"/>
    </source>
</evidence>
<dbReference type="Pfam" id="PF14748">
    <property type="entry name" value="P5CR_dimer"/>
    <property type="match status" value="1"/>
</dbReference>
<feature type="domain" description="Pyrroline-5-carboxylate reductase catalytic N-terminal" evidence="7">
    <location>
        <begin position="2"/>
        <end position="102"/>
    </location>
</feature>
<dbReference type="GO" id="GO:0005737">
    <property type="term" value="C:cytoplasm"/>
    <property type="evidence" value="ECO:0007669"/>
    <property type="project" value="UniProtKB-SubCell"/>
</dbReference>
<dbReference type="InterPro" id="IPR028939">
    <property type="entry name" value="P5C_Rdtase_cat_N"/>
</dbReference>
<comment type="similarity">
    <text evidence="1 4">Belongs to the pyrroline-5-carboxylate reductase family.</text>
</comment>
<keyword evidence="4" id="KW-0963">Cytoplasm</keyword>
<keyword evidence="3 4" id="KW-0560">Oxidoreductase</keyword>
<keyword evidence="4" id="KW-0028">Amino-acid biosynthesis</keyword>
<dbReference type="NCBIfam" id="TIGR00112">
    <property type="entry name" value="proC"/>
    <property type="match status" value="1"/>
</dbReference>
<protein>
    <recommendedName>
        <fullName evidence="4 5">Pyrroline-5-carboxylate reductase</fullName>
        <shortName evidence="4">P5C reductase</shortName>
        <shortName evidence="4">P5CR</shortName>
        <ecNumber evidence="4 5">1.5.1.2</ecNumber>
    </recommendedName>
    <alternativeName>
        <fullName evidence="4">PCA reductase</fullName>
    </alternativeName>
</protein>
<evidence type="ECO:0000256" key="1">
    <source>
        <dbReference type="ARBA" id="ARBA00005525"/>
    </source>
</evidence>
<evidence type="ECO:0000256" key="3">
    <source>
        <dbReference type="ARBA" id="ARBA00023002"/>
    </source>
</evidence>
<dbReference type="Pfam" id="PF03807">
    <property type="entry name" value="F420_oxidored"/>
    <property type="match status" value="1"/>
</dbReference>
<sequence length="274" mass="27515">MRIAFVGTGNMGSALLAGILAAGQDAEEVRATTRSAESAAQLGSRLGVPTIAVEDDTQANRSAVAGADLVFLGVKPWMLAETASELDGALPDTATVVSMAAGVDLATLTSHFPHRPVVRIMPNTPSSVGHGVISLAAADEVPAATIDELTSLLGGAGLVVRIGEEDMPAMIGASASGVAFFFQLAEHMVAAAVSQGLEEETARRAVAATAEGAGRLLADSPDPAALRSAVTSAGGTTAAGIASFAEDGLAEIVARAVRAAGDRSLQMEAENREG</sequence>
<name>A0A2H1L0V9_9MICO</name>
<evidence type="ECO:0000313" key="9">
    <source>
        <dbReference type="EMBL" id="SMY10546.1"/>
    </source>
</evidence>
<dbReference type="OrthoDB" id="9805754at2"/>
<dbReference type="SUPFAM" id="SSF48179">
    <property type="entry name" value="6-phosphogluconate dehydrogenase C-terminal domain-like"/>
    <property type="match status" value="1"/>
</dbReference>
<organism evidence="9 10">
    <name type="scientific">Brevibacterium jeotgali</name>
    <dbReference type="NCBI Taxonomy" id="1262550"/>
    <lineage>
        <taxon>Bacteria</taxon>
        <taxon>Bacillati</taxon>
        <taxon>Actinomycetota</taxon>
        <taxon>Actinomycetes</taxon>
        <taxon>Micrococcales</taxon>
        <taxon>Brevibacteriaceae</taxon>
        <taxon>Brevibacterium</taxon>
    </lineage>
</organism>
<comment type="catalytic activity">
    <reaction evidence="4">
        <text>L-proline + NADP(+) = (S)-1-pyrroline-5-carboxylate + NADPH + 2 H(+)</text>
        <dbReference type="Rhea" id="RHEA:14109"/>
        <dbReference type="ChEBI" id="CHEBI:15378"/>
        <dbReference type="ChEBI" id="CHEBI:17388"/>
        <dbReference type="ChEBI" id="CHEBI:57783"/>
        <dbReference type="ChEBI" id="CHEBI:58349"/>
        <dbReference type="ChEBI" id="CHEBI:60039"/>
        <dbReference type="EC" id="1.5.1.2"/>
    </reaction>
</comment>
<dbReference type="InterPro" id="IPR000304">
    <property type="entry name" value="Pyrroline-COOH_reductase"/>
</dbReference>
<dbReference type="InterPro" id="IPR036291">
    <property type="entry name" value="NAD(P)-bd_dom_sf"/>
</dbReference>
<evidence type="ECO:0000256" key="2">
    <source>
        <dbReference type="ARBA" id="ARBA00022857"/>
    </source>
</evidence>
<dbReference type="RefSeq" id="WP_101586808.1">
    <property type="nucleotide sequence ID" value="NZ_FXZM01000001.1"/>
</dbReference>
<feature type="binding site" evidence="6">
    <location>
        <position position="60"/>
    </location>
    <ligand>
        <name>NADPH</name>
        <dbReference type="ChEBI" id="CHEBI:57783"/>
    </ligand>
</feature>
<evidence type="ECO:0000256" key="5">
    <source>
        <dbReference type="NCBIfam" id="TIGR00112"/>
    </source>
</evidence>
<dbReference type="GO" id="GO:0004735">
    <property type="term" value="F:pyrroline-5-carboxylate reductase activity"/>
    <property type="evidence" value="ECO:0007669"/>
    <property type="project" value="UniProtKB-UniRule"/>
</dbReference>
<dbReference type="Gene3D" id="3.40.50.720">
    <property type="entry name" value="NAD(P)-binding Rossmann-like Domain"/>
    <property type="match status" value="1"/>
</dbReference>
<dbReference type="EC" id="1.5.1.2" evidence="4 5"/>
<keyword evidence="2 4" id="KW-0521">NADP</keyword>
<dbReference type="PANTHER" id="PTHR11645">
    <property type="entry name" value="PYRROLINE-5-CARBOXYLATE REDUCTASE"/>
    <property type="match status" value="1"/>
</dbReference>
<feature type="domain" description="Pyrroline-5-carboxylate reductase dimerisation" evidence="8">
    <location>
        <begin position="164"/>
        <end position="267"/>
    </location>
</feature>
<feature type="binding site" evidence="6">
    <location>
        <position position="33"/>
    </location>
    <ligand>
        <name>NADP(+)</name>
        <dbReference type="ChEBI" id="CHEBI:58349"/>
    </ligand>
</feature>
<dbReference type="AlphaFoldDB" id="A0A2H1L0V9"/>
<dbReference type="InterPro" id="IPR008927">
    <property type="entry name" value="6-PGluconate_DH-like_C_sf"/>
</dbReference>
<evidence type="ECO:0000313" key="10">
    <source>
        <dbReference type="Proteomes" id="UP000234462"/>
    </source>
</evidence>
<proteinExistence type="inferred from homology"/>
<comment type="subcellular location">
    <subcellularLocation>
        <location evidence="4">Cytoplasm</location>
    </subcellularLocation>
</comment>
<reference evidence="10" key="1">
    <citation type="submission" date="2017-03" db="EMBL/GenBank/DDBJ databases">
        <authorList>
            <person name="Monnet C."/>
        </authorList>
    </citation>
    <scope>NUCLEOTIDE SEQUENCE [LARGE SCALE GENOMIC DNA]</scope>
    <source>
        <strain evidence="10">SJ5-8</strain>
    </source>
</reference>
<evidence type="ECO:0000256" key="6">
    <source>
        <dbReference type="PIRSR" id="PIRSR000193-1"/>
    </source>
</evidence>
<dbReference type="GO" id="GO:0055129">
    <property type="term" value="P:L-proline biosynthetic process"/>
    <property type="evidence" value="ECO:0007669"/>
    <property type="project" value="UniProtKB-UniRule"/>
</dbReference>
<dbReference type="PIRSF" id="PIRSF000193">
    <property type="entry name" value="Pyrrol-5-carb_rd"/>
    <property type="match status" value="1"/>
</dbReference>
<dbReference type="HAMAP" id="MF_01925">
    <property type="entry name" value="P5C_reductase"/>
    <property type="match status" value="1"/>
</dbReference>
<dbReference type="PANTHER" id="PTHR11645:SF0">
    <property type="entry name" value="PYRROLINE-5-CARBOXYLATE REDUCTASE 3"/>
    <property type="match status" value="1"/>
</dbReference>